<sequence>MWSRGGPRSSALDRAKAQLSGQRILNTAVVKDKRDEENFVQPSRQTQFQDLSDASSPSQTENQDPARSFSLGGGSRFLKKTSKGTTIERTPAGTDESKIIPQRSSQSAALSKLALIENRIRNQKITSNHTEPQEIRLSIHSSSDLSMTGSRFLKKSIVSEPQELKFPETTPGLNERRERRVSLDSDEQDMRRLIGDSFSLSESSLLNAARQKSPQVAKKVNTGSTGKSTVPSAAPEKHTVISHQSLSPSPRRPESRMVRFTERSLSSETNHSEIHSLDDVFPAAPAHDSEDTLSEMSAASDDFKLNVMTLDDLAPIPSEAAEISLEKKETQARKEERIKKSPEVSKVALQPAPEDVYESDFESEIASEITHSEISERLSDEDKDTSLVSEAQYSSHKSQDVDHEEHSFSQSSVSSSGNSDSSSNSSSSNATVTRGPSLERNVKEAAVQTQVDGFAYTWSSGMAAAGPSIGMKYVDPTPIASHTVSAEAIETLTSYSPAIFALNDMLRQQLGLTRAFIDSTRHHYTSVLESLGPADYKYTTLQDTKEFIRAHRPPRISIEDALEKVQQEMKDSHYI</sequence>
<dbReference type="InterPro" id="IPR027884">
    <property type="entry name" value="DUF4614"/>
</dbReference>
<dbReference type="FunCoup" id="A0A8M1Q778">
    <property type="interactions" value="324"/>
</dbReference>
<organism evidence="1 2">
    <name type="scientific">Danio rerio</name>
    <name type="common">Zebrafish</name>
    <name type="synonym">Brachydanio rerio</name>
    <dbReference type="NCBI Taxonomy" id="7955"/>
    <lineage>
        <taxon>Eukaryota</taxon>
        <taxon>Metazoa</taxon>
        <taxon>Chordata</taxon>
        <taxon>Craniata</taxon>
        <taxon>Vertebrata</taxon>
        <taxon>Euteleostomi</taxon>
        <taxon>Actinopterygii</taxon>
        <taxon>Neopterygii</taxon>
        <taxon>Teleostei</taxon>
        <taxon>Ostariophysi</taxon>
        <taxon>Cypriniformes</taxon>
        <taxon>Danionidae</taxon>
        <taxon>Danioninae</taxon>
        <taxon>Danio</taxon>
    </lineage>
</organism>
<dbReference type="PANTHER" id="PTHR22409:SF2">
    <property type="entry name" value="CHROMOSOME 19 OPEN READING FRAME 44"/>
    <property type="match status" value="1"/>
</dbReference>
<dbReference type="InterPro" id="IPR040120">
    <property type="entry name" value="C19orf44-like"/>
</dbReference>
<name>A0A8M1Q778_DANRE</name>
<dbReference type="KEGG" id="dre:796836"/>
<reference evidence="2" key="1">
    <citation type="submission" date="2025-08" db="UniProtKB">
        <authorList>
            <consortium name="RefSeq"/>
        </authorList>
    </citation>
    <scope>IDENTIFICATION</scope>
    <source>
        <strain evidence="2">Tuebingen</strain>
        <tissue evidence="2">Fibroblasts and whole tissue</tissue>
    </source>
</reference>
<dbReference type="OrthoDB" id="2151530at2759"/>
<gene>
    <name evidence="3" type="primary">ik:tdsubc_2a1</name>
    <name evidence="2" type="synonym">si:ch1073-104i17.1</name>
</gene>
<dbReference type="PANTHER" id="PTHR22409">
    <property type="entry name" value="CHROMOSOME 19 OPEN READING FRAME 44"/>
    <property type="match status" value="1"/>
</dbReference>
<dbReference type="GeneID" id="796836"/>
<evidence type="ECO:0000313" key="2">
    <source>
        <dbReference type="RefSeq" id="XP_001337233.3"/>
    </source>
</evidence>
<dbReference type="ZFIN" id="ZDB-GENE-030131-10008">
    <property type="gene designation" value="ik:tdsubc_2a1"/>
</dbReference>
<keyword evidence="1" id="KW-1185">Reference proteome</keyword>
<dbReference type="AlphaFoldDB" id="A0A8M1Q778"/>
<dbReference type="RefSeq" id="XP_001337233.3">
    <property type="nucleotide sequence ID" value="XM_001337197.10"/>
</dbReference>
<evidence type="ECO:0000313" key="1">
    <source>
        <dbReference type="Proteomes" id="UP000000437"/>
    </source>
</evidence>
<dbReference type="GlyGen" id="A0A8M1Q778">
    <property type="glycosylation" value="1 site"/>
</dbReference>
<dbReference type="Proteomes" id="UP000000437">
    <property type="component" value="Chromosome 22"/>
</dbReference>
<accession>A0A8M1Q778</accession>
<dbReference type="AGR" id="ZFIN:ZDB-GENE-030131-10008"/>
<evidence type="ECO:0000313" key="3">
    <source>
        <dbReference type="ZFIN" id="ZDB-GENE-030131-10008"/>
    </source>
</evidence>
<protein>
    <submittedName>
        <fullName evidence="2">Uncharacterized protein C19orf44 homolog</fullName>
    </submittedName>
</protein>
<dbReference type="Pfam" id="PF15391">
    <property type="entry name" value="DUF4614"/>
    <property type="match status" value="1"/>
</dbReference>
<proteinExistence type="predicted"/>